<dbReference type="PANTHER" id="PTHR12143:SF39">
    <property type="entry name" value="SECRETED PROTEIN"/>
    <property type="match status" value="1"/>
</dbReference>
<reference evidence="6" key="1">
    <citation type="journal article" date="2023" name="Comput. Struct. Biotechnol. J.">
        <title>Discovery of a novel marine Bacteroidetes with a rich repertoire of carbohydrate-active enzymes.</title>
        <authorList>
            <person name="Chen B."/>
            <person name="Liu G."/>
            <person name="Chen Q."/>
            <person name="Wang H."/>
            <person name="Liu L."/>
            <person name="Tang K."/>
        </authorList>
    </citation>
    <scope>NUCLEOTIDE SEQUENCE</scope>
    <source>
        <strain evidence="6">TK19036</strain>
    </source>
</reference>
<keyword evidence="6" id="KW-0378">Hydrolase</keyword>
<dbReference type="InterPro" id="IPR005887">
    <property type="entry name" value="GH92_a_mannosidase_put"/>
</dbReference>
<reference evidence="6" key="2">
    <citation type="journal article" date="2024" name="Antonie Van Leeuwenhoek">
        <title>Roseihalotalea indica gen. nov., sp. nov., a halophilic Bacteroidetes from mesopelagic Southwest Indian Ocean with higher carbohydrate metabolic potential.</title>
        <authorList>
            <person name="Chen B."/>
            <person name="Zhang M."/>
            <person name="Lin D."/>
            <person name="Ye J."/>
            <person name="Tang K."/>
        </authorList>
    </citation>
    <scope>NUCLEOTIDE SEQUENCE</scope>
    <source>
        <strain evidence="6">TK19036</strain>
    </source>
</reference>
<dbReference type="InterPro" id="IPR012939">
    <property type="entry name" value="Glyco_hydro_92"/>
</dbReference>
<accession>A0AA49GJ17</accession>
<organism evidence="6">
    <name type="scientific">Roseihalotalea indica</name>
    <dbReference type="NCBI Taxonomy" id="2867963"/>
    <lineage>
        <taxon>Bacteria</taxon>
        <taxon>Pseudomonadati</taxon>
        <taxon>Bacteroidota</taxon>
        <taxon>Cytophagia</taxon>
        <taxon>Cytophagales</taxon>
        <taxon>Catalimonadaceae</taxon>
        <taxon>Roseihalotalea</taxon>
    </lineage>
</organism>
<dbReference type="Pfam" id="PF17678">
    <property type="entry name" value="Glyco_hydro_92N"/>
    <property type="match status" value="1"/>
</dbReference>
<evidence type="ECO:0000256" key="2">
    <source>
        <dbReference type="ARBA" id="ARBA00011245"/>
    </source>
</evidence>
<dbReference type="InterPro" id="IPR008928">
    <property type="entry name" value="6-hairpin_glycosidase_sf"/>
</dbReference>
<feature type="domain" description="Glycosyl hydrolase family 92 N-terminal" evidence="5">
    <location>
        <begin position="52"/>
        <end position="270"/>
    </location>
</feature>
<dbReference type="Gene3D" id="3.30.2080.10">
    <property type="entry name" value="GH92 mannosidase domain"/>
    <property type="match status" value="1"/>
</dbReference>
<proteinExistence type="predicted"/>
<protein>
    <submittedName>
        <fullName evidence="6">GH92 family glycosyl hydrolase</fullName>
    </submittedName>
</protein>
<dbReference type="EMBL" id="CP120682">
    <property type="protein sequence ID" value="WKN34564.1"/>
    <property type="molecule type" value="Genomic_DNA"/>
</dbReference>
<dbReference type="Gene3D" id="1.20.1610.10">
    <property type="entry name" value="alpha-1,2-mannosidases domains"/>
    <property type="match status" value="1"/>
</dbReference>
<dbReference type="GO" id="GO:0005975">
    <property type="term" value="P:carbohydrate metabolic process"/>
    <property type="evidence" value="ECO:0007669"/>
    <property type="project" value="InterPro"/>
</dbReference>
<dbReference type="InterPro" id="IPR014718">
    <property type="entry name" value="GH-type_carb-bd"/>
</dbReference>
<evidence type="ECO:0000313" key="6">
    <source>
        <dbReference type="EMBL" id="WKN34564.1"/>
    </source>
</evidence>
<feature type="domain" description="Glycosyl hydrolase family 92" evidence="4">
    <location>
        <begin position="276"/>
        <end position="780"/>
    </location>
</feature>
<dbReference type="InterPro" id="IPR041371">
    <property type="entry name" value="GH92_N"/>
</dbReference>
<dbReference type="Pfam" id="PF07971">
    <property type="entry name" value="Glyco_hydro_92"/>
    <property type="match status" value="1"/>
</dbReference>
<name>A0AA49GJ17_9BACT</name>
<dbReference type="GO" id="GO:0005829">
    <property type="term" value="C:cytosol"/>
    <property type="evidence" value="ECO:0007669"/>
    <property type="project" value="TreeGrafter"/>
</dbReference>
<dbReference type="Gene3D" id="1.20.1050.60">
    <property type="entry name" value="alpha-1,2-mannosidase"/>
    <property type="match status" value="1"/>
</dbReference>
<evidence type="ECO:0000259" key="5">
    <source>
        <dbReference type="Pfam" id="PF17678"/>
    </source>
</evidence>
<dbReference type="GO" id="GO:0000224">
    <property type="term" value="F:peptide-N4-(N-acetyl-beta-glucosaminyl)asparagine amidase activity"/>
    <property type="evidence" value="ECO:0007669"/>
    <property type="project" value="TreeGrafter"/>
</dbReference>
<dbReference type="GO" id="GO:0006516">
    <property type="term" value="P:glycoprotein catabolic process"/>
    <property type="evidence" value="ECO:0007669"/>
    <property type="project" value="TreeGrafter"/>
</dbReference>
<sequence length="797" mass="90006">MHFQNILSTLLLVSLFTIPTKSINAQSTTDLTTVEKIAPVDLVYPHLDAANSRWFFFSSACRPFGMVNLSPDMTIDGAWNSGYRYEEDSIYFFSHIHAWQMSGIPMLPTTGEFKGHLGPDSYKSAYQHTKEEATPGYHRVFLEDYNILAELTSTPRVGFHRYTFPESDESHILLDLGTVLGPSGTQSGYAKKISTTEIAGYAVMDATSRRPQPLEVYYVIQLNKPFRTMKGWQNQQLLGEIAEFEGEGGGIYMEFDTEAEEKILMKVGISYVSTEQARLNIETELPEWNFDEIVDASKEDWNQTLSKIEIEGGTFLERRRFYTDLWHALQGRRMISDANGKYCDRTGGKKRIGQIPLGTDGKPAFNHYNSDSFWGAQWTISTLWQLAYPEIAEEFVNSMLLMYDDGGLIPRGPSGGNYTYVMTGASSTPFIVGAYMKGIRGYDVDKAYEGLKKNHLPGGIMARAGYEHTTEKGGGLEYYMERGYIPYPMDDKRWGGHQDGAGQTLEYAYQDWCLAQMAKSLGKEEDYTYFMERSHNWKNLLDPETGWIRPRERDGSWRSPFDPYDHQKGFVESNSAQSTWYVPHDLPGLAAEMGGKEVAAQKLVKSFEVAAKQDFTSGKSHDQELQAEMRRVPINYGNQPSIQTAFVFNHIGYPWLTQYWSREVIEKSFSDLSPQRGYNGDEDQGLMGALSVLMKMGIFEMKSGNETEPLYELGSPVFDRITIHLNPDYYPGKSVIIEAGNTSSTNRYIQSATLNGESLSSPFVPHQNLVKGGVLRLEMGGVPQKDWGKTEKVLEGK</sequence>
<dbReference type="PANTHER" id="PTHR12143">
    <property type="entry name" value="PEPTIDE N-GLYCANASE PNGASE -RELATED"/>
    <property type="match status" value="1"/>
</dbReference>
<dbReference type="InterPro" id="IPR050883">
    <property type="entry name" value="PNGase"/>
</dbReference>
<gene>
    <name evidence="6" type="ORF">K4G66_19505</name>
</gene>
<evidence type="ECO:0000259" key="4">
    <source>
        <dbReference type="Pfam" id="PF07971"/>
    </source>
</evidence>
<evidence type="ECO:0000256" key="1">
    <source>
        <dbReference type="ARBA" id="ARBA00001913"/>
    </source>
</evidence>
<evidence type="ECO:0000256" key="3">
    <source>
        <dbReference type="ARBA" id="ARBA00022837"/>
    </source>
</evidence>
<dbReference type="AlphaFoldDB" id="A0AA49GJ17"/>
<comment type="cofactor">
    <cofactor evidence="1">
        <name>Ca(2+)</name>
        <dbReference type="ChEBI" id="CHEBI:29108"/>
    </cofactor>
</comment>
<dbReference type="SUPFAM" id="SSF48208">
    <property type="entry name" value="Six-hairpin glycosidases"/>
    <property type="match status" value="1"/>
</dbReference>
<dbReference type="GO" id="GO:0030246">
    <property type="term" value="F:carbohydrate binding"/>
    <property type="evidence" value="ECO:0007669"/>
    <property type="project" value="InterPro"/>
</dbReference>
<comment type="subunit">
    <text evidence="2">Monomer.</text>
</comment>
<dbReference type="NCBIfam" id="TIGR01180">
    <property type="entry name" value="aman2_put"/>
    <property type="match status" value="1"/>
</dbReference>
<dbReference type="Gene3D" id="2.70.98.10">
    <property type="match status" value="1"/>
</dbReference>
<keyword evidence="3" id="KW-0106">Calcium</keyword>